<reference evidence="2" key="1">
    <citation type="submission" date="2010-04" db="EMBL/GenBank/DDBJ databases">
        <title>Complete sequence of chromosome 2 of Burkholderia sp. CCGE1002.</title>
        <authorList>
            <consortium name="US DOE Joint Genome Institute"/>
            <person name="Lucas S."/>
            <person name="Copeland A."/>
            <person name="Lapidus A."/>
            <person name="Cheng J.-F."/>
            <person name="Bruce D."/>
            <person name="Goodwin L."/>
            <person name="Pitluck S."/>
            <person name="Chertkov O."/>
            <person name="Detter J.C."/>
            <person name="Han C."/>
            <person name="Tapia R."/>
            <person name="Land M."/>
            <person name="Hauser L."/>
            <person name="Kyrpides N."/>
            <person name="Ovchinnikova G."/>
            <person name="Martinez-Romero E."/>
            <person name="Hernandez M.A.R."/>
            <person name="Tiedje J.M."/>
            <person name="Woyke T."/>
        </authorList>
    </citation>
    <scope>NUCLEOTIDE SEQUENCE [LARGE SCALE GENOMIC DNA]</scope>
    <source>
        <strain evidence="2">CCGE1002</strain>
    </source>
</reference>
<organism evidence="1 2">
    <name type="scientific">Paraburkholderia atlantica</name>
    <dbReference type="NCBI Taxonomy" id="2654982"/>
    <lineage>
        <taxon>Bacteria</taxon>
        <taxon>Pseudomonadati</taxon>
        <taxon>Pseudomonadota</taxon>
        <taxon>Betaproteobacteria</taxon>
        <taxon>Burkholderiales</taxon>
        <taxon>Burkholderiaceae</taxon>
        <taxon>Paraburkholderia</taxon>
    </lineage>
</organism>
<sequence>MTDIPHVGKPRVIEIPKLAISATFASQQTSSPFNVSLSTGRIFGDLYVRVTDIDGMELPPGEWPKAENFFLFEISPDGSDVIQVTDLQLQGGGEAVVGRLVAQFYQFQFRHKLNFGNMGWHEGNCVQWPFLVAVAPAGTKIRALADCAGVTLASVSITITR</sequence>
<reference evidence="1 2" key="2">
    <citation type="journal article" date="2012" name="J. Bacteriol.">
        <title>Genome Sequences of Burkholderia sp. Strains CCGE1002 and H160, Isolated from Legume Nodules in Mexico and Brazil.</title>
        <authorList>
            <person name="Ormeno-Orrillo E."/>
            <person name="Rogel M.A."/>
            <person name="Chueire L.M."/>
            <person name="Tiedje J.M."/>
            <person name="Martinez-Romero E."/>
            <person name="Hungria M."/>
        </authorList>
    </citation>
    <scope>NUCLEOTIDE SEQUENCE [LARGE SCALE GENOMIC DNA]</scope>
    <source>
        <strain evidence="1 2">CCGE1002</strain>
    </source>
</reference>
<dbReference type="KEGG" id="bge:BC1002_4194"/>
<dbReference type="Proteomes" id="UP000002190">
    <property type="component" value="Chromosome 2"/>
</dbReference>
<dbReference type="GeneID" id="301095453"/>
<protein>
    <submittedName>
        <fullName evidence="1">Uncharacterized protein</fullName>
    </submittedName>
</protein>
<dbReference type="EMBL" id="CP002014">
    <property type="protein sequence ID" value="ADG18187.1"/>
    <property type="molecule type" value="Genomic_DNA"/>
</dbReference>
<dbReference type="HOGENOM" id="CLU_1640630_0_0_4"/>
<proteinExistence type="predicted"/>
<name>D5WI92_PARAM</name>
<evidence type="ECO:0000313" key="2">
    <source>
        <dbReference type="Proteomes" id="UP000002190"/>
    </source>
</evidence>
<accession>D5WI92</accession>
<evidence type="ECO:0000313" key="1">
    <source>
        <dbReference type="EMBL" id="ADG18187.1"/>
    </source>
</evidence>
<dbReference type="AlphaFoldDB" id="D5WI92"/>
<dbReference type="RefSeq" id="WP_013091987.1">
    <property type="nucleotide sequence ID" value="NC_014118.1"/>
</dbReference>
<gene>
    <name evidence="1" type="ordered locus">BC1002_4194</name>
</gene>